<feature type="domain" description="Endonuclease/exonuclease/phosphatase" evidence="1">
    <location>
        <begin position="27"/>
        <end position="242"/>
    </location>
</feature>
<dbReference type="EMBL" id="CP017675">
    <property type="protein sequence ID" value="APB32993.1"/>
    <property type="molecule type" value="Genomic_DNA"/>
</dbReference>
<evidence type="ECO:0000313" key="2">
    <source>
        <dbReference type="EMBL" id="APB32993.1"/>
    </source>
</evidence>
<dbReference type="Gene3D" id="3.60.10.10">
    <property type="entry name" value="Endonuclease/exonuclease/phosphatase"/>
    <property type="match status" value="1"/>
</dbReference>
<organism evidence="2 3">
    <name type="scientific">Gloeomargarita lithophora Alchichica-D10</name>
    <dbReference type="NCBI Taxonomy" id="1188229"/>
    <lineage>
        <taxon>Bacteria</taxon>
        <taxon>Bacillati</taxon>
        <taxon>Cyanobacteriota</taxon>
        <taxon>Cyanophyceae</taxon>
        <taxon>Gloeomargaritales</taxon>
        <taxon>Gloeomargaritaceae</taxon>
        <taxon>Gloeomargarita</taxon>
    </lineage>
</organism>
<keyword evidence="2" id="KW-0255">Endonuclease</keyword>
<dbReference type="InterPro" id="IPR005135">
    <property type="entry name" value="Endo/exonuclease/phosphatase"/>
</dbReference>
<evidence type="ECO:0000313" key="3">
    <source>
        <dbReference type="Proteomes" id="UP000180235"/>
    </source>
</evidence>
<evidence type="ECO:0000259" key="1">
    <source>
        <dbReference type="Pfam" id="PF03372"/>
    </source>
</evidence>
<keyword evidence="2" id="KW-0269">Exonuclease</keyword>
<dbReference type="AlphaFoldDB" id="A0A1J0AAR1"/>
<dbReference type="GO" id="GO:0004527">
    <property type="term" value="F:exonuclease activity"/>
    <property type="evidence" value="ECO:0007669"/>
    <property type="project" value="UniProtKB-KW"/>
</dbReference>
<keyword evidence="2" id="KW-0378">Hydrolase</keyword>
<accession>A0A1J0AAR1</accession>
<dbReference type="STRING" id="1188229.GlitD10_0679"/>
<keyword evidence="2" id="KW-0540">Nuclease</keyword>
<proteinExistence type="predicted"/>
<name>A0A1J0AAR1_9CYAN</name>
<dbReference type="GO" id="GO:0004519">
    <property type="term" value="F:endonuclease activity"/>
    <property type="evidence" value="ECO:0007669"/>
    <property type="project" value="UniProtKB-KW"/>
</dbReference>
<sequence length="276" mass="31548">MKFLGITLLLAACSPGEPSSRLTVAAFNVESGSADPQVIAEKHIAPHRNQVDIWGFSEVESNDWMEKFRQAMRSGWGSDYRWLLGRSGGKDRLGIVYNARRLTYLRHEELEQINPKGSLRSPLVAEFRFRLTGQRFLFVVNHFYRGDEKNAGRRHQQAQLFNEWAQSQNLPIIAVGDYNFDWDIGSQGQKRDLGFDLLTQNEVFRWVQPQQLVSTQCNPEFNSVLDFIFVGGEAKNWPAASDILQPEPEYCSPANRKTHSDHRPIRAVFELVVGQP</sequence>
<keyword evidence="3" id="KW-1185">Reference proteome</keyword>
<dbReference type="Pfam" id="PF03372">
    <property type="entry name" value="Exo_endo_phos"/>
    <property type="match status" value="1"/>
</dbReference>
<dbReference type="InterPro" id="IPR036691">
    <property type="entry name" value="Endo/exonu/phosph_ase_sf"/>
</dbReference>
<dbReference type="Proteomes" id="UP000180235">
    <property type="component" value="Chromosome"/>
</dbReference>
<dbReference type="KEGG" id="glt:GlitD10_0679"/>
<protein>
    <submittedName>
        <fullName evidence="2">Endonuclease/exonuclease/phosphatase family</fullName>
    </submittedName>
</protein>
<reference evidence="2 3" key="1">
    <citation type="submission" date="2016-10" db="EMBL/GenBank/DDBJ databases">
        <title>Description of Gloeomargarita lithophora gen. nov., sp. nov., a thylakoid-bearing basal-branching cyanobacterium with intracellular carbonates, and proposal for Gloeomargaritales ord. nov.</title>
        <authorList>
            <person name="Moreira D."/>
            <person name="Tavera R."/>
            <person name="Benzerara K."/>
            <person name="Skouri-Panet F."/>
            <person name="Couradeau E."/>
            <person name="Gerard E."/>
            <person name="Loussert C."/>
            <person name="Novelo E."/>
            <person name="Zivanovic Y."/>
            <person name="Lopez-Garcia P."/>
        </authorList>
    </citation>
    <scope>NUCLEOTIDE SEQUENCE [LARGE SCALE GENOMIC DNA]</scope>
    <source>
        <strain evidence="2 3">D10</strain>
    </source>
</reference>
<gene>
    <name evidence="2" type="ORF">GlitD10_0679</name>
</gene>
<dbReference type="SUPFAM" id="SSF56219">
    <property type="entry name" value="DNase I-like"/>
    <property type="match status" value="1"/>
</dbReference>